<dbReference type="HOGENOM" id="CLU_2702682_0_0_5"/>
<accession>S9QR17</accession>
<comment type="caution">
    <text evidence="1">The sequence shown here is derived from an EMBL/GenBank/DDBJ whole genome shotgun (WGS) entry which is preliminary data.</text>
</comment>
<dbReference type="AlphaFoldDB" id="S9QR17"/>
<evidence type="ECO:0000313" key="2">
    <source>
        <dbReference type="Proteomes" id="UP000015347"/>
    </source>
</evidence>
<protein>
    <submittedName>
        <fullName evidence="1">Uncharacterized protein</fullName>
    </submittedName>
</protein>
<proteinExistence type="predicted"/>
<keyword evidence="2" id="KW-1185">Reference proteome</keyword>
<dbReference type="OrthoDB" id="9795573at2"/>
<sequence length="73" mass="8398">MIGTPHTVERREATRNPFDPRCPLHLRRICGTCRHFPGELHGQGEHLCPLHADRVGARTWAGDCTDWEREIAR</sequence>
<reference evidence="2" key="1">
    <citation type="journal article" date="2014" name="Stand. Genomic Sci.">
        <title>Genome sequence of the exopolysaccharide-producing Salipiger mucosus type strain (DSM 16094(T)), a moderately halophilic member of the Roseobacter clade.</title>
        <authorList>
            <person name="Riedel T."/>
            <person name="Spring S."/>
            <person name="Fiebig A."/>
            <person name="Petersen J."/>
            <person name="Kyrpides N.C."/>
            <person name="Goker M."/>
            <person name="Klenk H.P."/>
        </authorList>
    </citation>
    <scope>NUCLEOTIDE SEQUENCE [LARGE SCALE GENOMIC DNA]</scope>
    <source>
        <strain evidence="2">DSM 16094</strain>
    </source>
</reference>
<dbReference type="STRING" id="1123237.Salmuc_02449"/>
<name>S9QR17_9RHOB</name>
<evidence type="ECO:0000313" key="1">
    <source>
        <dbReference type="EMBL" id="EPX82082.1"/>
    </source>
</evidence>
<organism evidence="1 2">
    <name type="scientific">Salipiger mucosus DSM 16094</name>
    <dbReference type="NCBI Taxonomy" id="1123237"/>
    <lineage>
        <taxon>Bacteria</taxon>
        <taxon>Pseudomonadati</taxon>
        <taxon>Pseudomonadota</taxon>
        <taxon>Alphaproteobacteria</taxon>
        <taxon>Rhodobacterales</taxon>
        <taxon>Roseobacteraceae</taxon>
        <taxon>Salipiger</taxon>
    </lineage>
</organism>
<dbReference type="Proteomes" id="UP000015347">
    <property type="component" value="Unassembled WGS sequence"/>
</dbReference>
<gene>
    <name evidence="1" type="ORF">Salmuc_02449</name>
</gene>
<dbReference type="EMBL" id="APVH01000027">
    <property type="protein sequence ID" value="EPX82082.1"/>
    <property type="molecule type" value="Genomic_DNA"/>
</dbReference>
<dbReference type="RefSeq" id="WP_020038649.1">
    <property type="nucleotide sequence ID" value="NZ_KE557276.1"/>
</dbReference>